<accession>A0A4P6JIS2</accession>
<evidence type="ECO:0000256" key="4">
    <source>
        <dbReference type="ARBA" id="ARBA00022692"/>
    </source>
</evidence>
<gene>
    <name evidence="12" type="ORF">EPA93_01900</name>
</gene>
<evidence type="ECO:0000256" key="8">
    <source>
        <dbReference type="ARBA" id="ARBA00023136"/>
    </source>
</evidence>
<keyword evidence="2" id="KW-0813">Transport</keyword>
<name>A0A4P6JIS2_KTERU</name>
<dbReference type="KEGG" id="kbs:EPA93_01900"/>
<evidence type="ECO:0000313" key="12">
    <source>
        <dbReference type="EMBL" id="QBD74812.1"/>
    </source>
</evidence>
<feature type="transmembrane region" description="Helical" evidence="9">
    <location>
        <begin position="167"/>
        <end position="194"/>
    </location>
</feature>
<evidence type="ECO:0000256" key="5">
    <source>
        <dbReference type="ARBA" id="ARBA00022741"/>
    </source>
</evidence>
<evidence type="ECO:0000256" key="7">
    <source>
        <dbReference type="ARBA" id="ARBA00022989"/>
    </source>
</evidence>
<evidence type="ECO:0000256" key="6">
    <source>
        <dbReference type="ARBA" id="ARBA00022840"/>
    </source>
</evidence>
<protein>
    <submittedName>
        <fullName evidence="12">ABC transporter ATP-binding protein</fullName>
    </submittedName>
</protein>
<keyword evidence="13" id="KW-1185">Reference proteome</keyword>
<feature type="domain" description="ABC transmembrane type-1" evidence="11">
    <location>
        <begin position="34"/>
        <end position="326"/>
    </location>
</feature>
<keyword evidence="5" id="KW-0547">Nucleotide-binding</keyword>
<dbReference type="GO" id="GO:0005886">
    <property type="term" value="C:plasma membrane"/>
    <property type="evidence" value="ECO:0007669"/>
    <property type="project" value="UniProtKB-SubCell"/>
</dbReference>
<sequence>MHKIRRWLTLIAGTMRYIGQMLWLAWQVQPVYCVALIVLEILQGIVPLATAWIIKSIIDLLTQHFHAQDPGQLVRGLMALLLIQAVILIVAQLGAPLSEFLLAELSRKLTLQVKTTIYQKINSLAGISHFEDPQFHNTIEMVATHAQMAPTQMLQNVNMLCKGAATLLSFLGVLIALSPLLALIVCITVLPQAVVQIKLSRQRFDMFFDNSPRERRAAYYGRLLSWAPYAKEVRLFNLGQYFLTRFTEMTRLILGAQSQQQIRELRWQGGLAFLSTIVTSGALVVVVLQAFSGRISIGDIVFYISAVESIQSTLSSMAFELSNMNDSMLFFRQYKELLHLQEEQLSVTQEPCAVPPLTSGITLRNVSFRYSEQQPWVLRHINLFLPACQCLALVGLNGAGKTTLIKLLTRLYDPTEGEILWDGIDIREFEPQELRRNMGAIFQDFVRYELTVHENIGLGNTDLLENTVEIQKAALKAGIHERIEKLADGYQSMLSLWMAEEKGGTDFSVGEWQKLALARMFMRDSQVLILDEPTASLDAQAEYELYQHFRELMRGHTCILITHRFNTVRMAEQIAVLEEGQISELGTHKELLERNGTYAQLYGMQAESYRA</sequence>
<keyword evidence="4 9" id="KW-0812">Transmembrane</keyword>
<dbReference type="FunFam" id="3.40.50.300:FF:000221">
    <property type="entry name" value="Multidrug ABC transporter ATP-binding protein"/>
    <property type="match status" value="1"/>
</dbReference>
<dbReference type="InterPro" id="IPR003439">
    <property type="entry name" value="ABC_transporter-like_ATP-bd"/>
</dbReference>
<comment type="subcellular location">
    <subcellularLocation>
        <location evidence="1">Cell membrane</location>
        <topology evidence="1">Multi-pass membrane protein</topology>
    </subcellularLocation>
</comment>
<evidence type="ECO:0000256" key="9">
    <source>
        <dbReference type="SAM" id="Phobius"/>
    </source>
</evidence>
<dbReference type="InterPro" id="IPR036640">
    <property type="entry name" value="ABC1_TM_sf"/>
</dbReference>
<dbReference type="Pfam" id="PF00664">
    <property type="entry name" value="ABC_membrane"/>
    <property type="match status" value="1"/>
</dbReference>
<evidence type="ECO:0000259" key="10">
    <source>
        <dbReference type="PROSITE" id="PS50893"/>
    </source>
</evidence>
<keyword evidence="3" id="KW-1003">Cell membrane</keyword>
<feature type="transmembrane region" description="Helical" evidence="9">
    <location>
        <begin position="271"/>
        <end position="291"/>
    </location>
</feature>
<dbReference type="SUPFAM" id="SSF52540">
    <property type="entry name" value="P-loop containing nucleoside triphosphate hydrolases"/>
    <property type="match status" value="1"/>
</dbReference>
<dbReference type="SUPFAM" id="SSF90123">
    <property type="entry name" value="ABC transporter transmembrane region"/>
    <property type="match status" value="1"/>
</dbReference>
<evidence type="ECO:0000256" key="3">
    <source>
        <dbReference type="ARBA" id="ARBA00022475"/>
    </source>
</evidence>
<proteinExistence type="predicted"/>
<dbReference type="PROSITE" id="PS00211">
    <property type="entry name" value="ABC_TRANSPORTER_1"/>
    <property type="match status" value="1"/>
</dbReference>
<dbReference type="InterPro" id="IPR027417">
    <property type="entry name" value="P-loop_NTPase"/>
</dbReference>
<dbReference type="RefSeq" id="WP_129885411.1">
    <property type="nucleotide sequence ID" value="NZ_CP035758.1"/>
</dbReference>
<keyword evidence="8 9" id="KW-0472">Membrane</keyword>
<dbReference type="Pfam" id="PF00005">
    <property type="entry name" value="ABC_tran"/>
    <property type="match status" value="1"/>
</dbReference>
<dbReference type="GO" id="GO:0015421">
    <property type="term" value="F:ABC-type oligopeptide transporter activity"/>
    <property type="evidence" value="ECO:0007669"/>
    <property type="project" value="TreeGrafter"/>
</dbReference>
<keyword evidence="6 12" id="KW-0067">ATP-binding</keyword>
<dbReference type="PANTHER" id="PTHR43394">
    <property type="entry name" value="ATP-DEPENDENT PERMEASE MDL1, MITOCHONDRIAL"/>
    <property type="match status" value="1"/>
</dbReference>
<dbReference type="PROSITE" id="PS50893">
    <property type="entry name" value="ABC_TRANSPORTER_2"/>
    <property type="match status" value="1"/>
</dbReference>
<dbReference type="InterPro" id="IPR039421">
    <property type="entry name" value="Type_1_exporter"/>
</dbReference>
<feature type="transmembrane region" description="Helical" evidence="9">
    <location>
        <begin position="74"/>
        <end position="95"/>
    </location>
</feature>
<dbReference type="InterPro" id="IPR003593">
    <property type="entry name" value="AAA+_ATPase"/>
</dbReference>
<evidence type="ECO:0000256" key="2">
    <source>
        <dbReference type="ARBA" id="ARBA00022448"/>
    </source>
</evidence>
<feature type="transmembrane region" description="Helical" evidence="9">
    <location>
        <begin position="32"/>
        <end position="54"/>
    </location>
</feature>
<dbReference type="Gene3D" id="1.20.1560.10">
    <property type="entry name" value="ABC transporter type 1, transmembrane domain"/>
    <property type="match status" value="1"/>
</dbReference>
<dbReference type="SMART" id="SM00382">
    <property type="entry name" value="AAA"/>
    <property type="match status" value="1"/>
</dbReference>
<dbReference type="Proteomes" id="UP000290365">
    <property type="component" value="Chromosome"/>
</dbReference>
<organism evidence="12 13">
    <name type="scientific">Ktedonosporobacter rubrisoli</name>
    <dbReference type="NCBI Taxonomy" id="2509675"/>
    <lineage>
        <taxon>Bacteria</taxon>
        <taxon>Bacillati</taxon>
        <taxon>Chloroflexota</taxon>
        <taxon>Ktedonobacteria</taxon>
        <taxon>Ktedonobacterales</taxon>
        <taxon>Ktedonosporobacteraceae</taxon>
        <taxon>Ktedonosporobacter</taxon>
    </lineage>
</organism>
<dbReference type="InterPro" id="IPR017871">
    <property type="entry name" value="ABC_transporter-like_CS"/>
</dbReference>
<dbReference type="EMBL" id="CP035758">
    <property type="protein sequence ID" value="QBD74812.1"/>
    <property type="molecule type" value="Genomic_DNA"/>
</dbReference>
<evidence type="ECO:0000313" key="13">
    <source>
        <dbReference type="Proteomes" id="UP000290365"/>
    </source>
</evidence>
<evidence type="ECO:0000256" key="1">
    <source>
        <dbReference type="ARBA" id="ARBA00004651"/>
    </source>
</evidence>
<dbReference type="InterPro" id="IPR011527">
    <property type="entry name" value="ABC1_TM_dom"/>
</dbReference>
<dbReference type="GO" id="GO:0005524">
    <property type="term" value="F:ATP binding"/>
    <property type="evidence" value="ECO:0007669"/>
    <property type="project" value="UniProtKB-KW"/>
</dbReference>
<dbReference type="PANTHER" id="PTHR43394:SF1">
    <property type="entry name" value="ATP-BINDING CASSETTE SUB-FAMILY B MEMBER 10, MITOCHONDRIAL"/>
    <property type="match status" value="1"/>
</dbReference>
<reference evidence="12 13" key="1">
    <citation type="submission" date="2019-01" db="EMBL/GenBank/DDBJ databases">
        <title>Ktedonosporobacter rubrisoli SCAWS-G2.</title>
        <authorList>
            <person name="Huang Y."/>
            <person name="Yan B."/>
        </authorList>
    </citation>
    <scope>NUCLEOTIDE SEQUENCE [LARGE SCALE GENOMIC DNA]</scope>
    <source>
        <strain evidence="12 13">SCAWS-G2</strain>
    </source>
</reference>
<dbReference type="GO" id="GO:0016887">
    <property type="term" value="F:ATP hydrolysis activity"/>
    <property type="evidence" value="ECO:0007669"/>
    <property type="project" value="InterPro"/>
</dbReference>
<dbReference type="Gene3D" id="3.40.50.300">
    <property type="entry name" value="P-loop containing nucleotide triphosphate hydrolases"/>
    <property type="match status" value="1"/>
</dbReference>
<evidence type="ECO:0000259" key="11">
    <source>
        <dbReference type="PROSITE" id="PS50929"/>
    </source>
</evidence>
<feature type="domain" description="ABC transporter" evidence="10">
    <location>
        <begin position="361"/>
        <end position="604"/>
    </location>
</feature>
<dbReference type="OrthoDB" id="9806127at2"/>
<feature type="transmembrane region" description="Helical" evidence="9">
    <location>
        <begin position="7"/>
        <end position="26"/>
    </location>
</feature>
<dbReference type="PROSITE" id="PS50929">
    <property type="entry name" value="ABC_TM1F"/>
    <property type="match status" value="1"/>
</dbReference>
<dbReference type="AlphaFoldDB" id="A0A4P6JIS2"/>
<keyword evidence="7 9" id="KW-1133">Transmembrane helix</keyword>